<keyword evidence="4" id="KW-0143">Chaperone</keyword>
<accession>A0A1H6BXE6</accession>
<reference evidence="7 8" key="2">
    <citation type="submission" date="2016-10" db="EMBL/GenBank/DDBJ databases">
        <authorList>
            <person name="Varghese N."/>
            <person name="Submissions S."/>
        </authorList>
    </citation>
    <scope>NUCLEOTIDE SEQUENCE [LARGE SCALE GENOMIC DNA]</scope>
    <source>
        <strain evidence="8">ATCC 20501</strain>
        <strain evidence="6 7">CGMCC 4.3529</strain>
    </source>
</reference>
<dbReference type="SMR" id="A0A1H6BXE6"/>
<comment type="similarity">
    <text evidence="2">Belongs to the EspG family.</text>
</comment>
<evidence type="ECO:0000313" key="5">
    <source>
        <dbReference type="EMBL" id="SEG65312.1"/>
    </source>
</evidence>
<dbReference type="Proteomes" id="UP000236729">
    <property type="component" value="Unassembled WGS sequence"/>
</dbReference>
<evidence type="ECO:0000256" key="4">
    <source>
        <dbReference type="ARBA" id="ARBA00023186"/>
    </source>
</evidence>
<dbReference type="AlphaFoldDB" id="A0A1H6BXE6"/>
<dbReference type="Proteomes" id="UP000199690">
    <property type="component" value="Unassembled WGS sequence"/>
</dbReference>
<sequence length="276" mass="30058">MIVAGRELSLSPTAATYLCTEFDLQLHPLLRVGWLPVEATDDDRRAAAERGRQQLAQQGLLDGGDLHPFLEDAIQLLARPPLAVGVAVNSREGESFNAVLVEHGRSTIQAYQADGDAQNALRDIRIKRHEHGGPAGNAVNLLGRITAGEGVSVSVPYEQLDRAGKRMSSGEGTFGSALSANGIRGNDAKTLVQAFSAKRTLEGLFTVRAYDQKVRRMHTLPFNVQFFATEAGCFLAQRKPGRDGREWYTLAPADSRKLISSIEEMIKVLTRPAARI</sequence>
<keyword evidence="3" id="KW-0963">Cytoplasm</keyword>
<accession>A0A1I1H760</accession>
<evidence type="ECO:0000313" key="6">
    <source>
        <dbReference type="EMBL" id="SFC19606.1"/>
    </source>
</evidence>
<comment type="subcellular location">
    <subcellularLocation>
        <location evidence="1">Cytoplasm</location>
    </subcellularLocation>
</comment>
<evidence type="ECO:0000256" key="3">
    <source>
        <dbReference type="ARBA" id="ARBA00022490"/>
    </source>
</evidence>
<evidence type="ECO:0000256" key="1">
    <source>
        <dbReference type="ARBA" id="ARBA00004496"/>
    </source>
</evidence>
<evidence type="ECO:0000313" key="7">
    <source>
        <dbReference type="Proteomes" id="UP000199690"/>
    </source>
</evidence>
<organism evidence="5 8">
    <name type="scientific">Saccharopolyspora kobensis</name>
    <dbReference type="NCBI Taxonomy" id="146035"/>
    <lineage>
        <taxon>Bacteria</taxon>
        <taxon>Bacillati</taxon>
        <taxon>Actinomycetota</taxon>
        <taxon>Actinomycetes</taxon>
        <taxon>Pseudonocardiales</taxon>
        <taxon>Pseudonocardiaceae</taxon>
        <taxon>Saccharopolyspora</taxon>
    </lineage>
</organism>
<keyword evidence="7" id="KW-1185">Reference proteome</keyword>
<dbReference type="Pfam" id="PF14011">
    <property type="entry name" value="ESX-1_EspG"/>
    <property type="match status" value="1"/>
</dbReference>
<dbReference type="EMBL" id="FNVB01000004">
    <property type="protein sequence ID" value="SEG65312.1"/>
    <property type="molecule type" value="Genomic_DNA"/>
</dbReference>
<protein>
    <submittedName>
        <fullName evidence="5">EspG family protein</fullName>
    </submittedName>
</protein>
<evidence type="ECO:0000256" key="2">
    <source>
        <dbReference type="ARBA" id="ARBA00006411"/>
    </source>
</evidence>
<reference evidence="5" key="1">
    <citation type="submission" date="2016-10" db="EMBL/GenBank/DDBJ databases">
        <authorList>
            <person name="de Groot N.N."/>
        </authorList>
    </citation>
    <scope>NUCLEOTIDE SEQUENCE [LARGE SCALE GENOMIC DNA]</scope>
    <source>
        <strain evidence="5">ATCC 20501</strain>
    </source>
</reference>
<evidence type="ECO:0000313" key="8">
    <source>
        <dbReference type="Proteomes" id="UP000236729"/>
    </source>
</evidence>
<dbReference type="InterPro" id="IPR025734">
    <property type="entry name" value="EspG"/>
</dbReference>
<dbReference type="EMBL" id="FOME01000001">
    <property type="protein sequence ID" value="SFC19606.1"/>
    <property type="molecule type" value="Genomic_DNA"/>
</dbReference>
<proteinExistence type="inferred from homology"/>
<gene>
    <name evidence="5" type="ORF">SAMN02982929_02928</name>
    <name evidence="6" type="ORF">SAMN05216506_101167</name>
</gene>
<name>A0A1H6BXE6_9PSEU</name>